<evidence type="ECO:0000259" key="1">
    <source>
        <dbReference type="Pfam" id="PF05699"/>
    </source>
</evidence>
<sequence length="632" mass="71954">MAWSSERKKLRDAPVALKSKVWSHFRFYSNEDGTKLEKNNTTNMHSHLLRHHPELVNPKAMAVSNPARTSMEALFQAKLPYNSPSAKAITHRICKDLQPYSVVENFSYDIPRRKYFTEKKIPALYEETKAGVMNALESAERVGLTCDSWTSRATQSYITITAHFIKPHTGVHIAEVLQKAVDEWKIDTKQPVVITDNASNMTVAMELTSYQHVRCFAHVLKLASQHALKVNTVARLLDKIRRISNYFHRSTIGAQALKRNQSLLGLTPHKLITDMSVRWNSAYEMVSRFLKQQPAICAVLLKNVIDISNAEEIVEALKPMLVATNIMCEEKSPTISITAPLQAQLLSDTVITSEDSPLGAIHQDLLKRCTFLEEKDLLHISSDLDPRFKSLRFMSPEEVQDTYAKLLSKAVECKEGAQVLGQQLQEDSEEMPHTNGDKDKADCELVAQNAKKRKSARVDLLGQTFKNDSSASFQSESTRALAEREIKQYQDAASLPLTEDLLLWWKSQAHVDPLLSKRAQMYLCIPGTSVAATVGDNINDKRCVLTPEHANQLLFLKKNIIRDVTIHSTPDTIRFTILGSRYDSLTIYFTKWDCRQIFFFWEKKLENAVLFSFYFSLSKEFLDKLFKTMQFN</sequence>
<dbReference type="PANTHER" id="PTHR46481">
    <property type="entry name" value="ZINC FINGER BED DOMAIN-CONTAINING PROTEIN 4"/>
    <property type="match status" value="1"/>
</dbReference>
<dbReference type="GO" id="GO:0046983">
    <property type="term" value="F:protein dimerization activity"/>
    <property type="evidence" value="ECO:0007669"/>
    <property type="project" value="InterPro"/>
</dbReference>
<feature type="domain" description="HAT C-terminal dimerisation" evidence="1">
    <location>
        <begin position="485"/>
        <end position="560"/>
    </location>
</feature>
<dbReference type="Ensembl" id="ENSGWIT00000051687.1">
    <property type="protein sequence ID" value="ENSGWIP00000047784.1"/>
    <property type="gene ID" value="ENSGWIG00000023498.1"/>
</dbReference>
<evidence type="ECO:0000313" key="3">
    <source>
        <dbReference type="Proteomes" id="UP000694680"/>
    </source>
</evidence>
<dbReference type="AlphaFoldDB" id="A0A8C5NDS7"/>
<dbReference type="Proteomes" id="UP000694680">
    <property type="component" value="Chromosome 21"/>
</dbReference>
<accession>A0A8C5NDS7</accession>
<protein>
    <recommendedName>
        <fullName evidence="1">HAT C-terminal dimerisation domain-containing protein</fullName>
    </recommendedName>
</protein>
<dbReference type="InterPro" id="IPR012337">
    <property type="entry name" value="RNaseH-like_sf"/>
</dbReference>
<dbReference type="InterPro" id="IPR008906">
    <property type="entry name" value="HATC_C_dom"/>
</dbReference>
<reference evidence="2" key="3">
    <citation type="submission" date="2025-09" db="UniProtKB">
        <authorList>
            <consortium name="Ensembl"/>
        </authorList>
    </citation>
    <scope>IDENTIFICATION</scope>
</reference>
<name>A0A8C5NDS7_GOUWI</name>
<reference evidence="2" key="1">
    <citation type="submission" date="2020-06" db="EMBL/GenBank/DDBJ databases">
        <authorList>
            <consortium name="Wellcome Sanger Institute Data Sharing"/>
        </authorList>
    </citation>
    <scope>NUCLEOTIDE SEQUENCE [LARGE SCALE GENOMIC DNA]</scope>
</reference>
<dbReference type="PANTHER" id="PTHR46481:SF4">
    <property type="entry name" value="ZINC FINGER BED DOMAIN-CONTAINING PROTEIN 4"/>
    <property type="match status" value="1"/>
</dbReference>
<evidence type="ECO:0000313" key="2">
    <source>
        <dbReference type="Ensembl" id="ENSGWIP00000047784.1"/>
    </source>
</evidence>
<organism evidence="2 3">
    <name type="scientific">Gouania willdenowi</name>
    <name type="common">Blunt-snouted clingfish</name>
    <name type="synonym">Lepadogaster willdenowi</name>
    <dbReference type="NCBI Taxonomy" id="441366"/>
    <lineage>
        <taxon>Eukaryota</taxon>
        <taxon>Metazoa</taxon>
        <taxon>Chordata</taxon>
        <taxon>Craniata</taxon>
        <taxon>Vertebrata</taxon>
        <taxon>Euteleostomi</taxon>
        <taxon>Actinopterygii</taxon>
        <taxon>Neopterygii</taxon>
        <taxon>Teleostei</taxon>
        <taxon>Neoteleostei</taxon>
        <taxon>Acanthomorphata</taxon>
        <taxon>Ovalentaria</taxon>
        <taxon>Blenniimorphae</taxon>
        <taxon>Blenniiformes</taxon>
        <taxon>Gobiesocoidei</taxon>
        <taxon>Gobiesocidae</taxon>
        <taxon>Gobiesocinae</taxon>
        <taxon>Gouania</taxon>
    </lineage>
</organism>
<dbReference type="Pfam" id="PF05699">
    <property type="entry name" value="Dimer_Tnp_hAT"/>
    <property type="match status" value="1"/>
</dbReference>
<keyword evidence="3" id="KW-1185">Reference proteome</keyword>
<proteinExistence type="predicted"/>
<reference evidence="2" key="2">
    <citation type="submission" date="2025-08" db="UniProtKB">
        <authorList>
            <consortium name="Ensembl"/>
        </authorList>
    </citation>
    <scope>IDENTIFICATION</scope>
</reference>
<dbReference type="SUPFAM" id="SSF53098">
    <property type="entry name" value="Ribonuclease H-like"/>
    <property type="match status" value="1"/>
</dbReference>
<dbReference type="InterPro" id="IPR052035">
    <property type="entry name" value="ZnF_BED_domain_contain"/>
</dbReference>